<dbReference type="Gene3D" id="3.40.50.1240">
    <property type="entry name" value="Phosphoglycerate mutase-like"/>
    <property type="match status" value="1"/>
</dbReference>
<dbReference type="Proteomes" id="UP000886689">
    <property type="component" value="Unassembled WGS sequence"/>
</dbReference>
<comment type="caution">
    <text evidence="1">The sequence shown here is derived from an EMBL/GenBank/DDBJ whole genome shotgun (WGS) entry which is preliminary data.</text>
</comment>
<dbReference type="InterPro" id="IPR029033">
    <property type="entry name" value="His_PPase_superfam"/>
</dbReference>
<dbReference type="SUPFAM" id="SSF53254">
    <property type="entry name" value="Phosphoglycerate mutase-like"/>
    <property type="match status" value="1"/>
</dbReference>
<dbReference type="CDD" id="cd07067">
    <property type="entry name" value="HP_PGM_like"/>
    <property type="match status" value="1"/>
</dbReference>
<evidence type="ECO:0000313" key="1">
    <source>
        <dbReference type="EMBL" id="MBK8525493.1"/>
    </source>
</evidence>
<dbReference type="PANTHER" id="PTHR48100">
    <property type="entry name" value="BROAD-SPECIFICITY PHOSPHATASE YOR283W-RELATED"/>
    <property type="match status" value="1"/>
</dbReference>
<evidence type="ECO:0000313" key="2">
    <source>
        <dbReference type="Proteomes" id="UP000886689"/>
    </source>
</evidence>
<organism evidence="1 2">
    <name type="scientific">Candidatus Proximibacter danicus</name>
    <dbReference type="NCBI Taxonomy" id="2954365"/>
    <lineage>
        <taxon>Bacteria</taxon>
        <taxon>Pseudomonadati</taxon>
        <taxon>Pseudomonadota</taxon>
        <taxon>Betaproteobacteria</taxon>
        <taxon>Candidatus Proximibacter</taxon>
    </lineage>
</organism>
<reference evidence="1" key="1">
    <citation type="submission" date="2020-10" db="EMBL/GenBank/DDBJ databases">
        <title>Connecting structure to function with the recovery of over 1000 high-quality activated sludge metagenome-assembled genomes encoding full-length rRNA genes using long-read sequencing.</title>
        <authorList>
            <person name="Singleton C.M."/>
            <person name="Petriglieri F."/>
            <person name="Kristensen J.M."/>
            <person name="Kirkegaard R.H."/>
            <person name="Michaelsen T.Y."/>
            <person name="Andersen M.H."/>
            <person name="Karst S.M."/>
            <person name="Dueholm M.S."/>
            <person name="Nielsen P.H."/>
            <person name="Albertsen M."/>
        </authorList>
    </citation>
    <scope>NUCLEOTIDE SEQUENCE</scope>
    <source>
        <strain evidence="1">Hirt_18-Q3-R61-65_BATAC.395</strain>
    </source>
</reference>
<gene>
    <name evidence="1" type="ORF">IPL58_16545</name>
</gene>
<dbReference type="GO" id="GO:0016791">
    <property type="term" value="F:phosphatase activity"/>
    <property type="evidence" value="ECO:0007669"/>
    <property type="project" value="TreeGrafter"/>
</dbReference>
<dbReference type="AlphaFoldDB" id="A0A9D7PSN1"/>
<dbReference type="Pfam" id="PF00300">
    <property type="entry name" value="His_Phos_1"/>
    <property type="match status" value="1"/>
</dbReference>
<name>A0A9D7PSN1_9PROT</name>
<accession>A0A9D7PSN1</accession>
<dbReference type="PANTHER" id="PTHR48100:SF1">
    <property type="entry name" value="HISTIDINE PHOSPHATASE FAMILY PROTEIN-RELATED"/>
    <property type="match status" value="1"/>
</dbReference>
<dbReference type="SMART" id="SM00855">
    <property type="entry name" value="PGAM"/>
    <property type="match status" value="1"/>
</dbReference>
<dbReference type="EMBL" id="JADJUC010000031">
    <property type="protein sequence ID" value="MBK8525493.1"/>
    <property type="molecule type" value="Genomic_DNA"/>
</dbReference>
<dbReference type="InterPro" id="IPR050275">
    <property type="entry name" value="PGM_Phosphatase"/>
</dbReference>
<dbReference type="GO" id="GO:0005737">
    <property type="term" value="C:cytoplasm"/>
    <property type="evidence" value="ECO:0007669"/>
    <property type="project" value="TreeGrafter"/>
</dbReference>
<proteinExistence type="predicted"/>
<dbReference type="InterPro" id="IPR013078">
    <property type="entry name" value="His_Pase_superF_clade-1"/>
</dbReference>
<sequence length="175" mass="19015">MQVFLIRHPRPQVADGVCYGQLDLPALDVEQTATALRTQLPTDLPLISSPLQRCRALAEALHPAPRFETGLMEMHFGEWEGKRWDEISIEALDAWAANLLHHAPPGGESAAMLQARSVACLNGLAAEGLPACVVVTHAGVIRAAVGHVRQLSVTEWSQLKFDYGECVMLSWAAAD</sequence>
<protein>
    <submittedName>
        <fullName evidence="1">Alpha-ribazole phosphatase family protein</fullName>
    </submittedName>
</protein>